<dbReference type="InterPro" id="IPR036890">
    <property type="entry name" value="HATPase_C_sf"/>
</dbReference>
<evidence type="ECO:0000313" key="7">
    <source>
        <dbReference type="Proteomes" id="UP000198575"/>
    </source>
</evidence>
<dbReference type="AlphaFoldDB" id="A0A1I4ZYT0"/>
<keyword evidence="4" id="KW-0812">Transmembrane</keyword>
<keyword evidence="3" id="KW-0175">Coiled coil</keyword>
<dbReference type="GO" id="GO:0004673">
    <property type="term" value="F:protein histidine kinase activity"/>
    <property type="evidence" value="ECO:0007669"/>
    <property type="project" value="UniProtKB-EC"/>
</dbReference>
<dbReference type="InterPro" id="IPR003594">
    <property type="entry name" value="HATPase_dom"/>
</dbReference>
<accession>A0A1I4ZYT0</accession>
<gene>
    <name evidence="6" type="ORF">SAMN05216289_13020</name>
</gene>
<dbReference type="PRINTS" id="PR00344">
    <property type="entry name" value="BCTRLSENSOR"/>
</dbReference>
<dbReference type="EMBL" id="FOVF01000030">
    <property type="protein sequence ID" value="SFN55229.1"/>
    <property type="molecule type" value="Genomic_DNA"/>
</dbReference>
<keyword evidence="7" id="KW-1185">Reference proteome</keyword>
<feature type="domain" description="Histidine kinase" evidence="5">
    <location>
        <begin position="126"/>
        <end position="331"/>
    </location>
</feature>
<dbReference type="Gene3D" id="1.10.287.130">
    <property type="match status" value="1"/>
</dbReference>
<feature type="coiled-coil region" evidence="3">
    <location>
        <begin position="30"/>
        <end position="57"/>
    </location>
</feature>
<dbReference type="PROSITE" id="PS50109">
    <property type="entry name" value="HIS_KIN"/>
    <property type="match status" value="1"/>
</dbReference>
<dbReference type="SMART" id="SM00387">
    <property type="entry name" value="HATPase_c"/>
    <property type="match status" value="1"/>
</dbReference>
<reference evidence="6 7" key="1">
    <citation type="submission" date="2016-10" db="EMBL/GenBank/DDBJ databases">
        <authorList>
            <person name="de Groot N.N."/>
        </authorList>
    </citation>
    <scope>NUCLEOTIDE SEQUENCE [LARGE SCALE GENOMIC DNA]</scope>
    <source>
        <strain evidence="6 7">CGMCC 1.7659</strain>
    </source>
</reference>
<keyword evidence="4" id="KW-0472">Membrane</keyword>
<keyword evidence="6" id="KW-0418">Kinase</keyword>
<evidence type="ECO:0000256" key="2">
    <source>
        <dbReference type="ARBA" id="ARBA00012438"/>
    </source>
</evidence>
<evidence type="ECO:0000259" key="5">
    <source>
        <dbReference type="PROSITE" id="PS50109"/>
    </source>
</evidence>
<protein>
    <recommendedName>
        <fullName evidence="2">histidine kinase</fullName>
        <ecNumber evidence="2">2.7.13.3</ecNumber>
    </recommendedName>
</protein>
<organism evidence="6 7">
    <name type="scientific">Dokdonella immobilis</name>
    <dbReference type="NCBI Taxonomy" id="578942"/>
    <lineage>
        <taxon>Bacteria</taxon>
        <taxon>Pseudomonadati</taxon>
        <taxon>Pseudomonadota</taxon>
        <taxon>Gammaproteobacteria</taxon>
        <taxon>Lysobacterales</taxon>
        <taxon>Rhodanobacteraceae</taxon>
        <taxon>Dokdonella</taxon>
    </lineage>
</organism>
<keyword evidence="6" id="KW-0808">Transferase</keyword>
<proteinExistence type="predicted"/>
<evidence type="ECO:0000256" key="3">
    <source>
        <dbReference type="SAM" id="Coils"/>
    </source>
</evidence>
<name>A0A1I4ZYT0_9GAMM</name>
<evidence type="ECO:0000256" key="1">
    <source>
        <dbReference type="ARBA" id="ARBA00000085"/>
    </source>
</evidence>
<keyword evidence="4" id="KW-1133">Transmembrane helix</keyword>
<sequence length="344" mass="37000">MLWTSWVLALIAFAAVAYLFMRLHDERASTQRLRNERMHLADEIEQLQATRARLLEAQPMQIAGRMAAVVAGEIDLPLGATRDQVQGLGKQLDAYRQLVKNYDAAVQYCLQPVEMIFGADKAGLDQLVKHVEEARRQLFSARRELEKSPLLSDSKSALAAAARELERSTLLVGGLRRLTRADSTGTESVDINASLDAALALVTPSWGERITIVREYTDLPAVTCLSAQICSAFLHILDNAAKAIEGRGTVSVQTRAGGARNVEIRIADTGAGIEEHVLPEIFEPFFSTRKDALGLGLSNAQAIVKAHGGSLNVRTTPGSGTTVIVSLPIVASTSLSVPAVAVGP</sequence>
<evidence type="ECO:0000313" key="6">
    <source>
        <dbReference type="EMBL" id="SFN55229.1"/>
    </source>
</evidence>
<dbReference type="InterPro" id="IPR005467">
    <property type="entry name" value="His_kinase_dom"/>
</dbReference>
<evidence type="ECO:0000256" key="4">
    <source>
        <dbReference type="SAM" id="Phobius"/>
    </source>
</evidence>
<dbReference type="PANTHER" id="PTHR43065:SF50">
    <property type="entry name" value="HISTIDINE KINASE"/>
    <property type="match status" value="1"/>
</dbReference>
<dbReference type="InterPro" id="IPR004358">
    <property type="entry name" value="Sig_transdc_His_kin-like_C"/>
</dbReference>
<dbReference type="SUPFAM" id="SSF55874">
    <property type="entry name" value="ATPase domain of HSP90 chaperone/DNA topoisomerase II/histidine kinase"/>
    <property type="match status" value="1"/>
</dbReference>
<dbReference type="STRING" id="578942.SAMN05216289_13020"/>
<dbReference type="RefSeq" id="WP_175498143.1">
    <property type="nucleotide sequence ID" value="NZ_FOVF01000030.1"/>
</dbReference>
<dbReference type="Pfam" id="PF02518">
    <property type="entry name" value="HATPase_c"/>
    <property type="match status" value="1"/>
</dbReference>
<feature type="transmembrane region" description="Helical" evidence="4">
    <location>
        <begin position="6"/>
        <end position="24"/>
    </location>
</feature>
<dbReference type="EC" id="2.7.13.3" evidence="2"/>
<comment type="catalytic activity">
    <reaction evidence="1">
        <text>ATP + protein L-histidine = ADP + protein N-phospho-L-histidine.</text>
        <dbReference type="EC" id="2.7.13.3"/>
    </reaction>
</comment>
<dbReference type="Proteomes" id="UP000198575">
    <property type="component" value="Unassembled WGS sequence"/>
</dbReference>
<dbReference type="Gene3D" id="3.30.565.10">
    <property type="entry name" value="Histidine kinase-like ATPase, C-terminal domain"/>
    <property type="match status" value="1"/>
</dbReference>
<dbReference type="PANTHER" id="PTHR43065">
    <property type="entry name" value="SENSOR HISTIDINE KINASE"/>
    <property type="match status" value="1"/>
</dbReference>